<dbReference type="HOGENOM" id="CLU_1982635_0_0_1"/>
<dbReference type="Proteomes" id="UP000008783">
    <property type="component" value="Unassembled WGS sequence"/>
</dbReference>
<keyword evidence="2" id="KW-1133">Transmembrane helix</keyword>
<evidence type="ECO:0000313" key="3">
    <source>
        <dbReference type="EMBL" id="EFP74166.1"/>
    </source>
</evidence>
<evidence type="ECO:0000256" key="1">
    <source>
        <dbReference type="SAM" id="MobiDB-lite"/>
    </source>
</evidence>
<protein>
    <submittedName>
        <fullName evidence="3">Uncharacterized protein</fullName>
    </submittedName>
</protein>
<accession>E3JQX7</accession>
<evidence type="ECO:0000256" key="2">
    <source>
        <dbReference type="SAM" id="Phobius"/>
    </source>
</evidence>
<dbReference type="GeneID" id="10527868"/>
<dbReference type="EMBL" id="DS178262">
    <property type="protein sequence ID" value="EFP74166.1"/>
    <property type="molecule type" value="Genomic_DNA"/>
</dbReference>
<dbReference type="InParanoid" id="E3JQX7"/>
<keyword evidence="2" id="KW-0472">Membrane</keyword>
<gene>
    <name evidence="3" type="ORF">PGTG_00122</name>
</gene>
<feature type="compositionally biased region" description="Basic and acidic residues" evidence="1">
    <location>
        <begin position="16"/>
        <end position="42"/>
    </location>
</feature>
<dbReference type="KEGG" id="pgr:PGTG_00122"/>
<keyword evidence="2" id="KW-0812">Transmembrane</keyword>
<reference key="1">
    <citation type="submission" date="2007-01" db="EMBL/GenBank/DDBJ databases">
        <title>The Genome Sequence of Puccinia graminis f. sp. tritici Strain CRL 75-36-700-3.</title>
        <authorList>
            <consortium name="The Broad Institute Genome Sequencing Platform"/>
            <person name="Birren B."/>
            <person name="Lander E."/>
            <person name="Galagan J."/>
            <person name="Nusbaum C."/>
            <person name="Devon K."/>
            <person name="Cuomo C."/>
            <person name="Jaffe D."/>
            <person name="Butler J."/>
            <person name="Alvarez P."/>
            <person name="Gnerre S."/>
            <person name="Grabherr M."/>
            <person name="Mauceli E."/>
            <person name="Brockman W."/>
            <person name="Young S."/>
            <person name="LaButti K."/>
            <person name="Sykes S."/>
            <person name="DeCaprio D."/>
            <person name="Crawford M."/>
            <person name="Koehrsen M."/>
            <person name="Engels R."/>
            <person name="Montgomery P."/>
            <person name="Pearson M."/>
            <person name="Howarth C."/>
            <person name="Larson L."/>
            <person name="White J."/>
            <person name="Zeng Q."/>
            <person name="Kodira C."/>
            <person name="Yandava C."/>
            <person name="Alvarado L."/>
            <person name="O'Leary S."/>
            <person name="Szabo L."/>
            <person name="Dean R."/>
            <person name="Schein J."/>
        </authorList>
    </citation>
    <scope>NUCLEOTIDE SEQUENCE</scope>
    <source>
        <strain>CRL 75-36-700-3</strain>
    </source>
</reference>
<organism evidence="3 4">
    <name type="scientific">Puccinia graminis f. sp. tritici (strain CRL 75-36-700-3 / race SCCL)</name>
    <name type="common">Black stem rust fungus</name>
    <dbReference type="NCBI Taxonomy" id="418459"/>
    <lineage>
        <taxon>Eukaryota</taxon>
        <taxon>Fungi</taxon>
        <taxon>Dikarya</taxon>
        <taxon>Basidiomycota</taxon>
        <taxon>Pucciniomycotina</taxon>
        <taxon>Pucciniomycetes</taxon>
        <taxon>Pucciniales</taxon>
        <taxon>Pucciniaceae</taxon>
        <taxon>Puccinia</taxon>
    </lineage>
</organism>
<evidence type="ECO:0000313" key="4">
    <source>
        <dbReference type="Proteomes" id="UP000008783"/>
    </source>
</evidence>
<name>E3JQX7_PUCGT</name>
<dbReference type="VEuPathDB" id="FungiDB:PGTG_00122"/>
<dbReference type="AlphaFoldDB" id="E3JQX7"/>
<reference evidence="4" key="2">
    <citation type="journal article" date="2011" name="Proc. Natl. Acad. Sci. U.S.A.">
        <title>Obligate biotrophy features unraveled by the genomic analysis of rust fungi.</title>
        <authorList>
            <person name="Duplessis S."/>
            <person name="Cuomo C.A."/>
            <person name="Lin Y.-C."/>
            <person name="Aerts A."/>
            <person name="Tisserant E."/>
            <person name="Veneault-Fourrey C."/>
            <person name="Joly D.L."/>
            <person name="Hacquard S."/>
            <person name="Amselem J."/>
            <person name="Cantarel B.L."/>
            <person name="Chiu R."/>
            <person name="Coutinho P.M."/>
            <person name="Feau N."/>
            <person name="Field M."/>
            <person name="Frey P."/>
            <person name="Gelhaye E."/>
            <person name="Goldberg J."/>
            <person name="Grabherr M.G."/>
            <person name="Kodira C.D."/>
            <person name="Kohler A."/>
            <person name="Kuees U."/>
            <person name="Lindquist E.A."/>
            <person name="Lucas S.M."/>
            <person name="Mago R."/>
            <person name="Mauceli E."/>
            <person name="Morin E."/>
            <person name="Murat C."/>
            <person name="Pangilinan J.L."/>
            <person name="Park R."/>
            <person name="Pearson M."/>
            <person name="Quesneville H."/>
            <person name="Rouhier N."/>
            <person name="Sakthikumar S."/>
            <person name="Salamov A.A."/>
            <person name="Schmutz J."/>
            <person name="Selles B."/>
            <person name="Shapiro H."/>
            <person name="Tanguay P."/>
            <person name="Tuskan G.A."/>
            <person name="Henrissat B."/>
            <person name="Van de Peer Y."/>
            <person name="Rouze P."/>
            <person name="Ellis J.G."/>
            <person name="Dodds P.N."/>
            <person name="Schein J.E."/>
            <person name="Zhong S."/>
            <person name="Hamelin R.C."/>
            <person name="Grigoriev I.V."/>
            <person name="Szabo L.J."/>
            <person name="Martin F."/>
        </authorList>
    </citation>
    <scope>NUCLEOTIDE SEQUENCE [LARGE SCALE GENOMIC DNA]</scope>
    <source>
        <strain evidence="4">CRL 75-36-700-3 / race SCCL</strain>
    </source>
</reference>
<keyword evidence="4" id="KW-1185">Reference proteome</keyword>
<dbReference type="RefSeq" id="XP_003307172.1">
    <property type="nucleotide sequence ID" value="XM_003307124.1"/>
</dbReference>
<feature type="region of interest" description="Disordered" evidence="1">
    <location>
        <begin position="1"/>
        <end position="42"/>
    </location>
</feature>
<proteinExistence type="predicted"/>
<feature type="transmembrane region" description="Helical" evidence="2">
    <location>
        <begin position="49"/>
        <end position="68"/>
    </location>
</feature>
<feature type="compositionally biased region" description="Basic residues" evidence="1">
    <location>
        <begin position="1"/>
        <end position="15"/>
    </location>
</feature>
<sequence>MTIRKSPHSSSRRPKKIAEASRAARDDPTIPYRNRDPFKPDRNRAKEHSYVFLSLSSFVTAGYILLGIRSVEDGLVKFNGQQVIDSPLQVGFLDQFDCMLRHAIFKDPRTGQLLPAIMDGLLKLEP</sequence>